<sequence length="225" mass="25633">MIAPFKSPLVWPEPTAQQVHLWQGTLDVSEDLLSSCLNTLSLQEHQRRERLTTSLLQRQFAAARGQLRFLLSRYLKASPADLRLSSTPRGKPFLQDFPDLHFNVSHSGHTLLIGVARSPLGVDVEHIPPDFNPLELLRFFSPEEQDFIKSGPVERFFWCWTRKEARLKATGEGLTAELAQLNTLHPLPGWEWHTCTFAHQVQSVACQTGMQIQHHPLEEALCPWS</sequence>
<evidence type="ECO:0000256" key="2">
    <source>
        <dbReference type="ARBA" id="ARBA00022679"/>
    </source>
</evidence>
<name>A0ABQ2DC16_9DEIO</name>
<evidence type="ECO:0000259" key="4">
    <source>
        <dbReference type="Pfam" id="PF22624"/>
    </source>
</evidence>
<dbReference type="Gene3D" id="3.90.470.20">
    <property type="entry name" value="4'-phosphopantetheinyl transferase domain"/>
    <property type="match status" value="1"/>
</dbReference>
<reference evidence="6" key="1">
    <citation type="journal article" date="2019" name="Int. J. Syst. Evol. Microbiol.">
        <title>The Global Catalogue of Microorganisms (GCM) 10K type strain sequencing project: providing services to taxonomists for standard genome sequencing and annotation.</title>
        <authorList>
            <consortium name="The Broad Institute Genomics Platform"/>
            <consortium name="The Broad Institute Genome Sequencing Center for Infectious Disease"/>
            <person name="Wu L."/>
            <person name="Ma J."/>
        </authorList>
    </citation>
    <scope>NUCLEOTIDE SEQUENCE [LARGE SCALE GENOMIC DNA]</scope>
    <source>
        <strain evidence="6">JCM 14370</strain>
    </source>
</reference>
<dbReference type="Pfam" id="PF01648">
    <property type="entry name" value="ACPS"/>
    <property type="match status" value="1"/>
</dbReference>
<evidence type="ECO:0008006" key="7">
    <source>
        <dbReference type="Google" id="ProtNLM"/>
    </source>
</evidence>
<proteinExistence type="inferred from homology"/>
<accession>A0ABQ2DC16</accession>
<gene>
    <name evidence="5" type="ORF">GCM10008938_43350</name>
</gene>
<feature type="domain" description="4'-phosphopantetheinyl transferase" evidence="3">
    <location>
        <begin position="119"/>
        <end position="182"/>
    </location>
</feature>
<dbReference type="EMBL" id="BMOD01000025">
    <property type="protein sequence ID" value="GGJ52730.1"/>
    <property type="molecule type" value="Genomic_DNA"/>
</dbReference>
<dbReference type="PANTHER" id="PTHR12215:SF10">
    <property type="entry name" value="L-AMINOADIPATE-SEMIALDEHYDE DEHYDROGENASE-PHOSPHOPANTETHEINYL TRANSFERASE"/>
    <property type="match status" value="1"/>
</dbReference>
<dbReference type="RefSeq" id="WP_189006863.1">
    <property type="nucleotide sequence ID" value="NZ_BMOD01000025.1"/>
</dbReference>
<evidence type="ECO:0000313" key="5">
    <source>
        <dbReference type="EMBL" id="GGJ52730.1"/>
    </source>
</evidence>
<evidence type="ECO:0000313" key="6">
    <source>
        <dbReference type="Proteomes" id="UP000632222"/>
    </source>
</evidence>
<dbReference type="Proteomes" id="UP000632222">
    <property type="component" value="Unassembled WGS sequence"/>
</dbReference>
<protein>
    <recommendedName>
        <fullName evidence="7">4'-phosphopantetheinyl transferase domain-containing protein</fullName>
    </recommendedName>
</protein>
<evidence type="ECO:0000256" key="1">
    <source>
        <dbReference type="ARBA" id="ARBA00010990"/>
    </source>
</evidence>
<keyword evidence="6" id="KW-1185">Reference proteome</keyword>
<organism evidence="5 6">
    <name type="scientific">Deinococcus roseus</name>
    <dbReference type="NCBI Taxonomy" id="392414"/>
    <lineage>
        <taxon>Bacteria</taxon>
        <taxon>Thermotogati</taxon>
        <taxon>Deinococcota</taxon>
        <taxon>Deinococci</taxon>
        <taxon>Deinococcales</taxon>
        <taxon>Deinococcaceae</taxon>
        <taxon>Deinococcus</taxon>
    </lineage>
</organism>
<comment type="similarity">
    <text evidence="1">Belongs to the P-Pant transferase superfamily. Gsp/Sfp/HetI/AcpT family.</text>
</comment>
<dbReference type="PANTHER" id="PTHR12215">
    <property type="entry name" value="PHOSPHOPANTETHEINE TRANSFERASE"/>
    <property type="match status" value="1"/>
</dbReference>
<feature type="domain" description="4'-phosphopantetheinyl transferase N-terminal" evidence="4">
    <location>
        <begin position="33"/>
        <end position="111"/>
    </location>
</feature>
<dbReference type="InterPro" id="IPR050559">
    <property type="entry name" value="P-Pant_transferase_sf"/>
</dbReference>
<dbReference type="InterPro" id="IPR055066">
    <property type="entry name" value="AASDHPPT_N"/>
</dbReference>
<dbReference type="InterPro" id="IPR008278">
    <property type="entry name" value="4-PPantetheinyl_Trfase_dom"/>
</dbReference>
<comment type="caution">
    <text evidence="5">The sequence shown here is derived from an EMBL/GenBank/DDBJ whole genome shotgun (WGS) entry which is preliminary data.</text>
</comment>
<evidence type="ECO:0000259" key="3">
    <source>
        <dbReference type="Pfam" id="PF01648"/>
    </source>
</evidence>
<keyword evidence="2" id="KW-0808">Transferase</keyword>
<dbReference type="InterPro" id="IPR037143">
    <property type="entry name" value="4-PPantetheinyl_Trfase_dom_sf"/>
</dbReference>
<dbReference type="Pfam" id="PF22624">
    <property type="entry name" value="AASDHPPT_N"/>
    <property type="match status" value="1"/>
</dbReference>
<dbReference type="SUPFAM" id="SSF56214">
    <property type="entry name" value="4'-phosphopantetheinyl transferase"/>
    <property type="match status" value="2"/>
</dbReference>